<evidence type="ECO:0000313" key="3">
    <source>
        <dbReference type="Proteomes" id="UP000055045"/>
    </source>
</evidence>
<sequence>MKMSVSEAETISALQVLLNSSKEILQAHRDLTLQTLEQVRSVLAVKSHNNNTTSSNIQPEPLPFCNNENLDTHSSRQVGESSYSPATVLEDRSHAAADPTEILRTTETEESHDADPGAFDTLTQVNARKRKRESAIETRLAKLSQAIEKHLPKFVKFSQNTASLFDLLGNVQSQGTFYMRLDHIKRIDGNKTPNEKEKLLKGLCQVSLAREFTAWEHEQGWSTRVDQLHSQICGSGVQIPKKRQGKISRYLRSIGCCDTDRSVANKALCQGTSQLLFKRLTEEALGDSAPEGVVGGLFSVVAVFEFHQFQLLTVEQLPQLIDFLIPKDAHGHRSLRSSFHSVKEAAAWSESLQSDFEFYCKANRLVMRDTLYQSEAQTEKNGPPKVNTTQGEQFLPSNRLDHSIPTRAEDASRMVSSGNLGEPQPFRTNEYLDESHGFGDNSTGGCFLAFGDYD</sequence>
<organism evidence="2 3">
    <name type="scientific">Penicillium freii</name>
    <dbReference type="NCBI Taxonomy" id="48697"/>
    <lineage>
        <taxon>Eukaryota</taxon>
        <taxon>Fungi</taxon>
        <taxon>Dikarya</taxon>
        <taxon>Ascomycota</taxon>
        <taxon>Pezizomycotina</taxon>
        <taxon>Eurotiomycetes</taxon>
        <taxon>Eurotiomycetidae</taxon>
        <taxon>Eurotiales</taxon>
        <taxon>Aspergillaceae</taxon>
        <taxon>Penicillium</taxon>
    </lineage>
</organism>
<evidence type="ECO:0000313" key="2">
    <source>
        <dbReference type="EMBL" id="KUM61398.1"/>
    </source>
</evidence>
<dbReference type="Proteomes" id="UP000055045">
    <property type="component" value="Unassembled WGS sequence"/>
</dbReference>
<dbReference type="EMBL" id="LLXE01000136">
    <property type="protein sequence ID" value="KUM61398.1"/>
    <property type="molecule type" value="Genomic_DNA"/>
</dbReference>
<reference evidence="2 3" key="1">
    <citation type="submission" date="2015-10" db="EMBL/GenBank/DDBJ databases">
        <title>Genome sequencing of Penicillium freii.</title>
        <authorList>
            <person name="Nguyen H.D."/>
            <person name="Visagie C.M."/>
            <person name="Seifert K.A."/>
        </authorList>
    </citation>
    <scope>NUCLEOTIDE SEQUENCE [LARGE SCALE GENOMIC DNA]</scope>
    <source>
        <strain evidence="2 3">DAOM 242723</strain>
    </source>
</reference>
<feature type="compositionally biased region" description="Polar residues" evidence="1">
    <location>
        <begin position="375"/>
        <end position="396"/>
    </location>
</feature>
<accession>A0A117NNU8</accession>
<dbReference type="STRING" id="48697.A0A117NNU8"/>
<comment type="caution">
    <text evidence="2">The sequence shown here is derived from an EMBL/GenBank/DDBJ whole genome shotgun (WGS) entry which is preliminary data.</text>
</comment>
<feature type="region of interest" description="Disordered" evidence="1">
    <location>
        <begin position="50"/>
        <end position="98"/>
    </location>
</feature>
<feature type="region of interest" description="Disordered" evidence="1">
    <location>
        <begin position="375"/>
        <end position="398"/>
    </location>
</feature>
<dbReference type="AlphaFoldDB" id="A0A117NNU8"/>
<feature type="compositionally biased region" description="Polar residues" evidence="1">
    <location>
        <begin position="75"/>
        <end position="85"/>
    </location>
</feature>
<evidence type="ECO:0000256" key="1">
    <source>
        <dbReference type="SAM" id="MobiDB-lite"/>
    </source>
</evidence>
<proteinExistence type="predicted"/>
<keyword evidence="3" id="KW-1185">Reference proteome</keyword>
<name>A0A117NNU8_PENFR</name>
<protein>
    <submittedName>
        <fullName evidence="2">Uncharacterized protein</fullName>
    </submittedName>
</protein>
<gene>
    <name evidence="2" type="ORF">ACN42_g5715</name>
</gene>